<dbReference type="Gene3D" id="3.20.20.10">
    <property type="entry name" value="Alanine racemase"/>
    <property type="match status" value="1"/>
</dbReference>
<evidence type="ECO:0000256" key="1">
    <source>
        <dbReference type="ARBA" id="ARBA00001933"/>
    </source>
</evidence>
<evidence type="ECO:0000256" key="3">
    <source>
        <dbReference type="ARBA" id="ARBA00022898"/>
    </source>
</evidence>
<feature type="binding site" evidence="5">
    <location>
        <begin position="295"/>
        <end position="298"/>
    </location>
    <ligand>
        <name>pyridoxal 5'-phosphate</name>
        <dbReference type="ChEBI" id="CHEBI:597326"/>
    </ligand>
</feature>
<gene>
    <name evidence="5 10" type="primary">lysA</name>
    <name evidence="10" type="ORF">BN1048_00919</name>
</gene>
<dbReference type="InterPro" id="IPR009006">
    <property type="entry name" value="Ala_racemase/Decarboxylase_C"/>
</dbReference>
<dbReference type="AlphaFoldDB" id="A0A078M4P2"/>
<evidence type="ECO:0000313" key="11">
    <source>
        <dbReference type="Proteomes" id="UP000044136"/>
    </source>
</evidence>
<dbReference type="InterPro" id="IPR022644">
    <property type="entry name" value="De-COase2_N"/>
</dbReference>
<evidence type="ECO:0000256" key="2">
    <source>
        <dbReference type="ARBA" id="ARBA00022793"/>
    </source>
</evidence>
<keyword evidence="2 5" id="KW-0210">Decarboxylase</keyword>
<feature type="binding site" evidence="5">
    <location>
        <position position="298"/>
    </location>
    <ligand>
        <name>substrate</name>
    </ligand>
</feature>
<dbReference type="HAMAP" id="MF_02120">
    <property type="entry name" value="LysA"/>
    <property type="match status" value="1"/>
</dbReference>
<feature type="active site" description="Proton donor" evidence="7">
    <location>
        <position position="366"/>
    </location>
</feature>
<keyword evidence="11" id="KW-1185">Reference proteome</keyword>
<feature type="binding site" evidence="5">
    <location>
        <position position="241"/>
    </location>
    <ligand>
        <name>pyridoxal 5'-phosphate</name>
        <dbReference type="ChEBI" id="CHEBI:597326"/>
    </ligand>
</feature>
<evidence type="ECO:0000259" key="9">
    <source>
        <dbReference type="Pfam" id="PF02784"/>
    </source>
</evidence>
<feature type="binding site" evidence="5">
    <location>
        <position position="339"/>
    </location>
    <ligand>
        <name>substrate</name>
    </ligand>
</feature>
<dbReference type="Pfam" id="PF02784">
    <property type="entry name" value="Orn_Arg_deC_N"/>
    <property type="match status" value="1"/>
</dbReference>
<keyword evidence="3 5" id="KW-0663">Pyridoxal phosphate</keyword>
<evidence type="ECO:0000256" key="5">
    <source>
        <dbReference type="HAMAP-Rule" id="MF_02120"/>
    </source>
</evidence>
<feature type="binding site" evidence="5">
    <location>
        <position position="335"/>
    </location>
    <ligand>
        <name>substrate</name>
    </ligand>
</feature>
<feature type="binding site" evidence="5">
    <location>
        <position position="367"/>
    </location>
    <ligand>
        <name>substrate</name>
    </ligand>
</feature>
<evidence type="ECO:0000256" key="7">
    <source>
        <dbReference type="PIRSR" id="PIRSR600183-50"/>
    </source>
</evidence>
<comment type="cofactor">
    <cofactor evidence="1 5 7 8">
        <name>pyridoxal 5'-phosphate</name>
        <dbReference type="ChEBI" id="CHEBI:597326"/>
    </cofactor>
</comment>
<keyword evidence="5" id="KW-0028">Amino-acid biosynthesis</keyword>
<dbReference type="EMBL" id="CCSE01000001">
    <property type="protein sequence ID" value="CEA00322.1"/>
    <property type="molecule type" value="Genomic_DNA"/>
</dbReference>
<reference evidence="10 11" key="1">
    <citation type="submission" date="2014-07" db="EMBL/GenBank/DDBJ databases">
        <authorList>
            <person name="Urmite Genomes Urmite Genomes"/>
        </authorList>
    </citation>
    <scope>NUCLEOTIDE SEQUENCE [LARGE SCALE GENOMIC DNA]</scope>
    <source>
        <strain evidence="10 11">13MG44_air</strain>
    </source>
</reference>
<dbReference type="EC" id="4.1.1.20" evidence="5 6"/>
<name>A0A078M4P2_9STAP</name>
<comment type="function">
    <text evidence="5">Specifically catalyzes the decarboxylation of meso-diaminopimelate (meso-DAP) to L-lysine.</text>
</comment>
<accession>A0A078M4P2</accession>
<evidence type="ECO:0000313" key="10">
    <source>
        <dbReference type="EMBL" id="CEA00322.1"/>
    </source>
</evidence>
<proteinExistence type="inferred from homology"/>
<dbReference type="UniPathway" id="UPA00034">
    <property type="reaction ID" value="UER00027"/>
</dbReference>
<sequence>MTFNYSAGELTVRGHKIKDIAAEFGTPVIIYDETYMTGMMQKYHGVLKRHNIPYSVSYASKAFSSVQMIKLLEEQNMELDVVSVGELYTALAAGYPVRNIHFHGNNKTPEEIEYALAHGVRFFIIDGLDEIELINTLASRLVEDDLVSVLIRINPSVEVNTHDYIATGQEDSKFGLSLSNGAAKTAIDTISNCSKLEFKGIHYHLGSQLDDSTPFINAITNVYAWLDEHDIDIEILNMGGGYGVRYTDDDVRFPIEEGFDAIIGHLKNVVAASRGGRGQDDGRDDGREMPHIMIEPGRSIAAESAITVYEVGTVKDLPGVARYVSVDGGMSDHIRTPLYGAEYEIIPVAEDDGDSGVSTHVVGKLCESGDIIGKDKNLPAELSRGDLIAVRTTGAYHYSMASNYNQMRKPAVVFVSESGVREVIRRQTLEQLIENDVR</sequence>
<dbReference type="InterPro" id="IPR002986">
    <property type="entry name" value="DAP_deCOOHase_LysA"/>
</dbReference>
<organism evidence="10 11">
    <name type="scientific">Jeotgalicoccus saudimassiliensis</name>
    <dbReference type="NCBI Taxonomy" id="1461582"/>
    <lineage>
        <taxon>Bacteria</taxon>
        <taxon>Bacillati</taxon>
        <taxon>Bacillota</taxon>
        <taxon>Bacilli</taxon>
        <taxon>Bacillales</taxon>
        <taxon>Staphylococcaceae</taxon>
        <taxon>Jeotgalicoccus</taxon>
    </lineage>
</organism>
<evidence type="ECO:0000256" key="4">
    <source>
        <dbReference type="ARBA" id="ARBA00023239"/>
    </source>
</evidence>
<dbReference type="Proteomes" id="UP000044136">
    <property type="component" value="Unassembled WGS sequence"/>
</dbReference>
<dbReference type="InterPro" id="IPR029066">
    <property type="entry name" value="PLP-binding_barrel"/>
</dbReference>
<protein>
    <recommendedName>
        <fullName evidence="5 6">Diaminopimelate decarboxylase</fullName>
        <shortName evidence="5">DAP decarboxylase</shortName>
        <shortName evidence="5">DAPDC</shortName>
        <ecNumber evidence="5 6">4.1.1.20</ecNumber>
    </recommendedName>
</protein>
<keyword evidence="5 8" id="KW-0457">Lysine biosynthesis</keyword>
<feature type="modified residue" description="N6-(pyridoxal phosphate)lysine" evidence="5 7">
    <location>
        <position position="61"/>
    </location>
</feature>
<dbReference type="FunFam" id="3.20.20.10:FF:000003">
    <property type="entry name" value="Diaminopimelate decarboxylase"/>
    <property type="match status" value="1"/>
</dbReference>
<dbReference type="PRINTS" id="PR01181">
    <property type="entry name" value="DAPDCRBXLASE"/>
</dbReference>
<dbReference type="InterPro" id="IPR000183">
    <property type="entry name" value="Orn/DAP/Arg_de-COase"/>
</dbReference>
<comment type="catalytic activity">
    <reaction evidence="5 8">
        <text>meso-2,6-diaminopimelate + H(+) = L-lysine + CO2</text>
        <dbReference type="Rhea" id="RHEA:15101"/>
        <dbReference type="ChEBI" id="CHEBI:15378"/>
        <dbReference type="ChEBI" id="CHEBI:16526"/>
        <dbReference type="ChEBI" id="CHEBI:32551"/>
        <dbReference type="ChEBI" id="CHEBI:57791"/>
        <dbReference type="EC" id="4.1.1.20"/>
    </reaction>
</comment>
<dbReference type="NCBIfam" id="TIGR01048">
    <property type="entry name" value="lysA"/>
    <property type="match status" value="1"/>
</dbReference>
<dbReference type="GO" id="GO:0030170">
    <property type="term" value="F:pyridoxal phosphate binding"/>
    <property type="evidence" value="ECO:0007669"/>
    <property type="project" value="UniProtKB-UniRule"/>
</dbReference>
<feature type="binding site" evidence="5">
    <location>
        <position position="396"/>
    </location>
    <ligand>
        <name>substrate</name>
    </ligand>
</feature>
<dbReference type="SUPFAM" id="SSF50621">
    <property type="entry name" value="Alanine racemase C-terminal domain-like"/>
    <property type="match status" value="1"/>
</dbReference>
<feature type="binding site" evidence="5">
    <location>
        <position position="396"/>
    </location>
    <ligand>
        <name>pyridoxal 5'-phosphate</name>
        <dbReference type="ChEBI" id="CHEBI:597326"/>
    </ligand>
</feature>
<dbReference type="OrthoDB" id="9802241at2"/>
<evidence type="ECO:0000256" key="8">
    <source>
        <dbReference type="RuleBase" id="RU003738"/>
    </source>
</evidence>
<evidence type="ECO:0000256" key="6">
    <source>
        <dbReference type="NCBIfam" id="TIGR01048"/>
    </source>
</evidence>
<dbReference type="RefSeq" id="WP_035808904.1">
    <property type="nucleotide sequence ID" value="NZ_CCSE01000001.1"/>
</dbReference>
<dbReference type="STRING" id="1461582.BN1048_00919"/>
<dbReference type="SUPFAM" id="SSF51419">
    <property type="entry name" value="PLP-binding barrel"/>
    <property type="match status" value="1"/>
</dbReference>
<dbReference type="PRINTS" id="PR01179">
    <property type="entry name" value="ODADCRBXLASE"/>
</dbReference>
<feature type="domain" description="Orn/DAP/Arg decarboxylase 2 N-terminal" evidence="9">
    <location>
        <begin position="50"/>
        <end position="302"/>
    </location>
</feature>
<dbReference type="GO" id="GO:0009089">
    <property type="term" value="P:lysine biosynthetic process via diaminopimelate"/>
    <property type="evidence" value="ECO:0007669"/>
    <property type="project" value="UniProtKB-UniRule"/>
</dbReference>
<dbReference type="Gene3D" id="2.40.37.10">
    <property type="entry name" value="Lyase, Ornithine Decarboxylase, Chain A, domain 1"/>
    <property type="match status" value="1"/>
</dbReference>
<keyword evidence="4 5" id="KW-0456">Lyase</keyword>
<dbReference type="HOGENOM" id="CLU_026444_0_1_9"/>
<dbReference type="GO" id="GO:0008836">
    <property type="term" value="F:diaminopimelate decarboxylase activity"/>
    <property type="evidence" value="ECO:0007669"/>
    <property type="project" value="UniProtKB-UniRule"/>
</dbReference>
<dbReference type="CDD" id="cd06828">
    <property type="entry name" value="PLPDE_III_DapDC"/>
    <property type="match status" value="1"/>
</dbReference>
<dbReference type="eggNOG" id="COG0019">
    <property type="taxonomic scope" value="Bacteria"/>
</dbReference>
<comment type="subunit">
    <text evidence="5">Homodimer.</text>
</comment>
<comment type="similarity">
    <text evidence="5">Belongs to the Orn/Lys/Arg decarboxylase class-II family. LysA subfamily.</text>
</comment>
<comment type="pathway">
    <text evidence="5 8">Amino-acid biosynthesis; L-lysine biosynthesis via DAP pathway; L-lysine from DL-2,6-diaminopimelate: step 1/1.</text>
</comment>
<dbReference type="PANTHER" id="PTHR43727">
    <property type="entry name" value="DIAMINOPIMELATE DECARBOXYLASE"/>
    <property type="match status" value="1"/>
</dbReference>
<dbReference type="PANTHER" id="PTHR43727:SF2">
    <property type="entry name" value="GROUP IV DECARBOXYLASE"/>
    <property type="match status" value="1"/>
</dbReference>